<reference evidence="2 3" key="1">
    <citation type="submission" date="2021-01" db="EMBL/GenBank/DDBJ databases">
        <title>Whole genome shotgun sequence of Planotetraspora kaengkrachanensis NBRC 104272.</title>
        <authorList>
            <person name="Komaki H."/>
            <person name="Tamura T."/>
        </authorList>
    </citation>
    <scope>NUCLEOTIDE SEQUENCE [LARGE SCALE GENOMIC DNA]</scope>
    <source>
        <strain evidence="2 3">NBRC 104272</strain>
    </source>
</reference>
<evidence type="ECO:0000313" key="3">
    <source>
        <dbReference type="Proteomes" id="UP000630097"/>
    </source>
</evidence>
<sequence length="92" mass="10440">MIGYTIIRFAGPLKQPLRRFSLPDFVLATVWTRRETSVTAARTGISSARRELVIYDSDSESLQAVEGRRSTQSMISRRSAKSHRPLCRAKRS</sequence>
<name>A0A8J3LWE9_9ACTN</name>
<dbReference type="EMBL" id="BONV01000002">
    <property type="protein sequence ID" value="GIG77743.1"/>
    <property type="molecule type" value="Genomic_DNA"/>
</dbReference>
<keyword evidence="3" id="KW-1185">Reference proteome</keyword>
<gene>
    <name evidence="2" type="ORF">Pka01_08700</name>
</gene>
<evidence type="ECO:0000313" key="2">
    <source>
        <dbReference type="EMBL" id="GIG77743.1"/>
    </source>
</evidence>
<feature type="compositionally biased region" description="Basic residues" evidence="1">
    <location>
        <begin position="78"/>
        <end position="92"/>
    </location>
</feature>
<evidence type="ECO:0000256" key="1">
    <source>
        <dbReference type="SAM" id="MobiDB-lite"/>
    </source>
</evidence>
<organism evidence="2 3">
    <name type="scientific">Planotetraspora kaengkrachanensis</name>
    <dbReference type="NCBI Taxonomy" id="575193"/>
    <lineage>
        <taxon>Bacteria</taxon>
        <taxon>Bacillati</taxon>
        <taxon>Actinomycetota</taxon>
        <taxon>Actinomycetes</taxon>
        <taxon>Streptosporangiales</taxon>
        <taxon>Streptosporangiaceae</taxon>
        <taxon>Planotetraspora</taxon>
    </lineage>
</organism>
<dbReference type="AlphaFoldDB" id="A0A8J3LWE9"/>
<feature type="region of interest" description="Disordered" evidence="1">
    <location>
        <begin position="65"/>
        <end position="92"/>
    </location>
</feature>
<dbReference type="Proteomes" id="UP000630097">
    <property type="component" value="Unassembled WGS sequence"/>
</dbReference>
<protein>
    <submittedName>
        <fullName evidence="2">Uncharacterized protein</fullName>
    </submittedName>
</protein>
<accession>A0A8J3LWE9</accession>
<proteinExistence type="predicted"/>
<comment type="caution">
    <text evidence="2">The sequence shown here is derived from an EMBL/GenBank/DDBJ whole genome shotgun (WGS) entry which is preliminary data.</text>
</comment>